<evidence type="ECO:0000313" key="4">
    <source>
        <dbReference type="Proteomes" id="UP000184278"/>
    </source>
</evidence>
<keyword evidence="1" id="KW-0472">Membrane</keyword>
<dbReference type="OrthoDB" id="2047964at2"/>
<dbReference type="InterPro" id="IPR045535">
    <property type="entry name" value="ThsA_Macro"/>
</dbReference>
<feature type="transmembrane region" description="Helical" evidence="1">
    <location>
        <begin position="73"/>
        <end position="91"/>
    </location>
</feature>
<evidence type="ECO:0000256" key="1">
    <source>
        <dbReference type="SAM" id="Phobius"/>
    </source>
</evidence>
<dbReference type="EMBL" id="FQXK01000003">
    <property type="protein sequence ID" value="SHH10627.1"/>
    <property type="molecule type" value="Genomic_DNA"/>
</dbReference>
<keyword evidence="4" id="KW-1185">Reference proteome</keyword>
<dbReference type="RefSeq" id="WP_073384804.1">
    <property type="nucleotide sequence ID" value="NZ_FQXK01000003.1"/>
</dbReference>
<evidence type="ECO:0000259" key="2">
    <source>
        <dbReference type="Pfam" id="PF20016"/>
    </source>
</evidence>
<dbReference type="Proteomes" id="UP000184278">
    <property type="component" value="Unassembled WGS sequence"/>
</dbReference>
<sequence length="317" mass="36254">MNKITEKDKLYIKQVVKNKTDIIRVWCKCLIGEKKSLSAIWKLFYSTIGYISSLYAFSVLVKDLMGVDKVEVWLKGHLIILVIVGIIASLIHNHNIISCKGTIEDDDVQIVATVNDIFCVNASSYVIPTNTFFRTIMDGEYISPQSVQGAFQLRYFRNKLNDLDDAIEKSLLLQEKTFENSNDIHGTVKKYPIGTVAKIDYKDKHYYFVAINDVNEYGKPINQSYENVEIAMKGLFSTISKLGHCDDLAMPLIGTGRAAIREATIEKVVEYTVERYIDVDEKIARKLIIGIRPKDYLDGRVDMNQVKKYIDYKCNFK</sequence>
<accession>A0A1M5Q8V5</accession>
<feature type="transmembrane region" description="Helical" evidence="1">
    <location>
        <begin position="43"/>
        <end position="61"/>
    </location>
</feature>
<dbReference type="AlphaFoldDB" id="A0A1M5Q8V5"/>
<evidence type="ECO:0000313" key="3">
    <source>
        <dbReference type="EMBL" id="SHH10627.1"/>
    </source>
</evidence>
<dbReference type="SUPFAM" id="SSF52949">
    <property type="entry name" value="Macro domain-like"/>
    <property type="match status" value="1"/>
</dbReference>
<keyword evidence="1" id="KW-0812">Transmembrane</keyword>
<proteinExistence type="predicted"/>
<gene>
    <name evidence="3" type="ORF">SAMN02745229_00238</name>
</gene>
<feature type="domain" description="Thoeris protein ThsA Macro" evidence="2">
    <location>
        <begin position="113"/>
        <end position="291"/>
    </location>
</feature>
<protein>
    <recommendedName>
        <fullName evidence="2">Thoeris protein ThsA Macro domain-containing protein</fullName>
    </recommendedName>
</protein>
<dbReference type="Pfam" id="PF20016">
    <property type="entry name" value="ThsA_Macro"/>
    <property type="match status" value="1"/>
</dbReference>
<reference evidence="4" key="1">
    <citation type="submission" date="2016-11" db="EMBL/GenBank/DDBJ databases">
        <authorList>
            <person name="Varghese N."/>
            <person name="Submissions S."/>
        </authorList>
    </citation>
    <scope>NUCLEOTIDE SEQUENCE [LARGE SCALE GENOMIC DNA]</scope>
    <source>
        <strain evidence="4">DSM 3071</strain>
    </source>
</reference>
<dbReference type="InterPro" id="IPR043472">
    <property type="entry name" value="Macro_dom-like"/>
</dbReference>
<organism evidence="3 4">
    <name type="scientific">Butyrivibrio fibrisolvens DSM 3071</name>
    <dbReference type="NCBI Taxonomy" id="1121131"/>
    <lineage>
        <taxon>Bacteria</taxon>
        <taxon>Bacillati</taxon>
        <taxon>Bacillota</taxon>
        <taxon>Clostridia</taxon>
        <taxon>Lachnospirales</taxon>
        <taxon>Lachnospiraceae</taxon>
        <taxon>Butyrivibrio</taxon>
    </lineage>
</organism>
<name>A0A1M5Q8V5_BUTFI</name>
<keyword evidence="1" id="KW-1133">Transmembrane helix</keyword>
<dbReference type="Gene3D" id="3.40.220.10">
    <property type="entry name" value="Leucine Aminopeptidase, subunit E, domain 1"/>
    <property type="match status" value="1"/>
</dbReference>
<dbReference type="STRING" id="1121131.SAMN02745229_00238"/>
<dbReference type="GeneID" id="89509015"/>